<keyword evidence="3" id="KW-1185">Reference proteome</keyword>
<protein>
    <submittedName>
        <fullName evidence="2">Uncharacterized protein</fullName>
    </submittedName>
</protein>
<dbReference type="AlphaFoldDB" id="A0A9E8RW93"/>
<dbReference type="KEGG" id="faf:OE104_03515"/>
<keyword evidence="1" id="KW-0812">Transmembrane</keyword>
<keyword evidence="1" id="KW-0472">Membrane</keyword>
<feature type="transmembrane region" description="Helical" evidence="1">
    <location>
        <begin position="6"/>
        <end position="23"/>
    </location>
</feature>
<gene>
    <name evidence="2" type="ORF">OE104_03515</name>
</gene>
<proteinExistence type="predicted"/>
<evidence type="ECO:0000313" key="3">
    <source>
        <dbReference type="Proteomes" id="UP001164718"/>
    </source>
</evidence>
<sequence>MESYLIGIIIFSVIVFFFSFFLPNRTKELKEEIEQLSIKVYQENYELKKRLKLLEEELLIADDVPKRDEPIDFHPIIVNQVQLLKKEGLPVEKIAKQAALTEEEVYAILESAHNGV</sequence>
<organism evidence="2 3">
    <name type="scientific">Fervidibacillus albus</name>
    <dbReference type="NCBI Taxonomy" id="2980026"/>
    <lineage>
        <taxon>Bacteria</taxon>
        <taxon>Bacillati</taxon>
        <taxon>Bacillota</taxon>
        <taxon>Bacilli</taxon>
        <taxon>Bacillales</taxon>
        <taxon>Bacillaceae</taxon>
        <taxon>Fervidibacillus</taxon>
    </lineage>
</organism>
<dbReference type="RefSeq" id="WP_275418197.1">
    <property type="nucleotide sequence ID" value="NZ_CP106878.1"/>
</dbReference>
<keyword evidence="1" id="KW-1133">Transmembrane helix</keyword>
<reference evidence="2" key="1">
    <citation type="submission" date="2022-09" db="EMBL/GenBank/DDBJ databases">
        <title>Complete Genomes of Fervidibacillus albus and Fervidibacillus halotolerans isolated from tidal flat sediments.</title>
        <authorList>
            <person name="Kwon K.K."/>
            <person name="Yang S.-H."/>
            <person name="Park M.J."/>
            <person name="Oh H.-M."/>
        </authorList>
    </citation>
    <scope>NUCLEOTIDE SEQUENCE</scope>
    <source>
        <strain evidence="2">MEBiC13591</strain>
    </source>
</reference>
<name>A0A9E8RW93_9BACI</name>
<dbReference type="Proteomes" id="UP001164718">
    <property type="component" value="Chromosome"/>
</dbReference>
<accession>A0A9E8RW93</accession>
<dbReference type="EMBL" id="CP106878">
    <property type="protein sequence ID" value="WAA10411.1"/>
    <property type="molecule type" value="Genomic_DNA"/>
</dbReference>
<evidence type="ECO:0000313" key="2">
    <source>
        <dbReference type="EMBL" id="WAA10411.1"/>
    </source>
</evidence>
<evidence type="ECO:0000256" key="1">
    <source>
        <dbReference type="SAM" id="Phobius"/>
    </source>
</evidence>